<evidence type="ECO:0000313" key="10">
    <source>
        <dbReference type="Proteomes" id="UP000076927"/>
    </source>
</evidence>
<feature type="transmembrane region" description="Helical" evidence="7">
    <location>
        <begin position="184"/>
        <end position="209"/>
    </location>
</feature>
<evidence type="ECO:0000256" key="6">
    <source>
        <dbReference type="ARBA" id="ARBA00023136"/>
    </source>
</evidence>
<evidence type="ECO:0000256" key="3">
    <source>
        <dbReference type="ARBA" id="ARBA00022475"/>
    </source>
</evidence>
<dbReference type="Gene3D" id="1.10.3720.10">
    <property type="entry name" value="MetI-like"/>
    <property type="match status" value="1"/>
</dbReference>
<proteinExistence type="inferred from homology"/>
<dbReference type="InterPro" id="IPR000515">
    <property type="entry name" value="MetI-like"/>
</dbReference>
<evidence type="ECO:0000256" key="7">
    <source>
        <dbReference type="RuleBase" id="RU363032"/>
    </source>
</evidence>
<dbReference type="PANTHER" id="PTHR43744">
    <property type="entry name" value="ABC TRANSPORTER PERMEASE PROTEIN MG189-RELATED-RELATED"/>
    <property type="match status" value="1"/>
</dbReference>
<feature type="transmembrane region" description="Helical" evidence="7">
    <location>
        <begin position="82"/>
        <end position="99"/>
    </location>
</feature>
<feature type="transmembrane region" description="Helical" evidence="7">
    <location>
        <begin position="143"/>
        <end position="163"/>
    </location>
</feature>
<dbReference type="PANTHER" id="PTHR43744:SF9">
    <property type="entry name" value="POLYGALACTURONAN_RHAMNOGALACTURONAN TRANSPORT SYSTEM PERMEASE PROTEIN YTCP"/>
    <property type="match status" value="1"/>
</dbReference>
<dbReference type="OrthoDB" id="9810086at2"/>
<evidence type="ECO:0000313" key="9">
    <source>
        <dbReference type="EMBL" id="ANE45467.1"/>
    </source>
</evidence>
<accession>A0A172TF06</accession>
<reference evidence="9 10" key="1">
    <citation type="submission" date="2015-01" db="EMBL/GenBank/DDBJ databases">
        <title>Paenibacillus swuensis/DY6/whole genome sequencing.</title>
        <authorList>
            <person name="Kim M.K."/>
            <person name="Srinivasan S."/>
            <person name="Lee J.-J."/>
        </authorList>
    </citation>
    <scope>NUCLEOTIDE SEQUENCE [LARGE SCALE GENOMIC DNA]</scope>
    <source>
        <strain evidence="9 10">DY6</strain>
    </source>
</reference>
<dbReference type="AlphaFoldDB" id="A0A172TF06"/>
<dbReference type="SUPFAM" id="SSF161098">
    <property type="entry name" value="MetI-like"/>
    <property type="match status" value="1"/>
</dbReference>
<evidence type="ECO:0000259" key="8">
    <source>
        <dbReference type="PROSITE" id="PS50928"/>
    </source>
</evidence>
<evidence type="ECO:0000256" key="2">
    <source>
        <dbReference type="ARBA" id="ARBA00022448"/>
    </source>
</evidence>
<feature type="transmembrane region" description="Helical" evidence="7">
    <location>
        <begin position="13"/>
        <end position="35"/>
    </location>
</feature>
<sequence>MYYKTPTYRLFSIFNYTLLAIIGLLCLLPLVHILAVSLSGKAAANANMVALIPIDFTLDAYAKTLDNDNFISSLWVSFKRTILGTASIMLMITLAAYPLSKDDSVFKGRSIYTWVFVFTMLFSGGLIPSYILIQKLHLMDSIWALILPGAVNVWSMILLLNFFRGVPKELEEASKMDGAGHLRTLWSVYLPVSMPAIATLSLFSMVFHWNSWFDGLIYMSDGSNYPLATFLQTVIVQLDFDNLSMNPEDLENISNRTVKAAQIFIGALPVLLVYPFLQRFFVKGIVMGAVKE</sequence>
<comment type="subcellular location">
    <subcellularLocation>
        <location evidence="1 7">Cell membrane</location>
        <topology evidence="1 7">Multi-pass membrane protein</topology>
    </subcellularLocation>
</comment>
<organism evidence="9 10">
    <name type="scientific">Paenibacillus swuensis</name>
    <dbReference type="NCBI Taxonomy" id="1178515"/>
    <lineage>
        <taxon>Bacteria</taxon>
        <taxon>Bacillati</taxon>
        <taxon>Bacillota</taxon>
        <taxon>Bacilli</taxon>
        <taxon>Bacillales</taxon>
        <taxon>Paenibacillaceae</taxon>
        <taxon>Paenibacillus</taxon>
    </lineage>
</organism>
<dbReference type="GO" id="GO:0055085">
    <property type="term" value="P:transmembrane transport"/>
    <property type="evidence" value="ECO:0007669"/>
    <property type="project" value="InterPro"/>
</dbReference>
<dbReference type="PATRIC" id="fig|1178515.4.peg.598"/>
<keyword evidence="2 7" id="KW-0813">Transport</keyword>
<evidence type="ECO:0000256" key="5">
    <source>
        <dbReference type="ARBA" id="ARBA00022989"/>
    </source>
</evidence>
<feature type="transmembrane region" description="Helical" evidence="7">
    <location>
        <begin position="111"/>
        <end position="131"/>
    </location>
</feature>
<keyword evidence="10" id="KW-1185">Reference proteome</keyword>
<dbReference type="Proteomes" id="UP000076927">
    <property type="component" value="Chromosome"/>
</dbReference>
<dbReference type="GO" id="GO:0005886">
    <property type="term" value="C:plasma membrane"/>
    <property type="evidence" value="ECO:0007669"/>
    <property type="project" value="UniProtKB-SubCell"/>
</dbReference>
<evidence type="ECO:0000256" key="1">
    <source>
        <dbReference type="ARBA" id="ARBA00004651"/>
    </source>
</evidence>
<dbReference type="KEGG" id="pswu:SY83_03055"/>
<protein>
    <submittedName>
        <fullName evidence="9">ABC transporter permease</fullName>
    </submittedName>
</protein>
<dbReference type="EMBL" id="CP011388">
    <property type="protein sequence ID" value="ANE45467.1"/>
    <property type="molecule type" value="Genomic_DNA"/>
</dbReference>
<feature type="domain" description="ABC transmembrane type-1" evidence="8">
    <location>
        <begin position="74"/>
        <end position="274"/>
    </location>
</feature>
<dbReference type="Pfam" id="PF00528">
    <property type="entry name" value="BPD_transp_1"/>
    <property type="match status" value="1"/>
</dbReference>
<gene>
    <name evidence="9" type="ORF">SY83_03055</name>
</gene>
<evidence type="ECO:0000256" key="4">
    <source>
        <dbReference type="ARBA" id="ARBA00022692"/>
    </source>
</evidence>
<name>A0A172TF06_9BACL</name>
<keyword evidence="4 7" id="KW-0812">Transmembrane</keyword>
<comment type="similarity">
    <text evidence="7">Belongs to the binding-protein-dependent transport system permease family.</text>
</comment>
<keyword evidence="5 7" id="KW-1133">Transmembrane helix</keyword>
<keyword evidence="3" id="KW-1003">Cell membrane</keyword>
<keyword evidence="6 7" id="KW-0472">Membrane</keyword>
<dbReference type="STRING" id="1178515.SY83_03055"/>
<dbReference type="RefSeq" id="WP_068604146.1">
    <property type="nucleotide sequence ID" value="NZ_CP011388.1"/>
</dbReference>
<feature type="transmembrane region" description="Helical" evidence="7">
    <location>
        <begin position="260"/>
        <end position="277"/>
    </location>
</feature>
<dbReference type="InterPro" id="IPR035906">
    <property type="entry name" value="MetI-like_sf"/>
</dbReference>
<dbReference type="CDD" id="cd06261">
    <property type="entry name" value="TM_PBP2"/>
    <property type="match status" value="1"/>
</dbReference>
<dbReference type="PROSITE" id="PS50928">
    <property type="entry name" value="ABC_TM1"/>
    <property type="match status" value="1"/>
</dbReference>